<gene>
    <name evidence="2" type="ordered locus">PAU_01377</name>
</gene>
<dbReference type="KEGG" id="pay:PAU_01377"/>
<evidence type="ECO:0000256" key="1">
    <source>
        <dbReference type="SAM" id="Phobius"/>
    </source>
</evidence>
<protein>
    <submittedName>
        <fullName evidence="2">Uncharacterized protein</fullName>
    </submittedName>
</protein>
<dbReference type="AlphaFoldDB" id="C7BSG6"/>
<evidence type="ECO:0000313" key="2">
    <source>
        <dbReference type="EMBL" id="CAQ83469.1"/>
    </source>
</evidence>
<proteinExistence type="predicted"/>
<dbReference type="STRING" id="291112.PAU_01377"/>
<organism evidence="2 3">
    <name type="scientific">Photorhabdus asymbiotica subsp. asymbiotica (strain ATCC 43949 / 3105-77)</name>
    <name type="common">Xenorhabdus luminescens (strain 2)</name>
    <dbReference type="NCBI Taxonomy" id="553480"/>
    <lineage>
        <taxon>Bacteria</taxon>
        <taxon>Pseudomonadati</taxon>
        <taxon>Pseudomonadota</taxon>
        <taxon>Gammaproteobacteria</taxon>
        <taxon>Enterobacterales</taxon>
        <taxon>Morganellaceae</taxon>
        <taxon>Photorhabdus</taxon>
    </lineage>
</organism>
<sequence>MYNNTRYWDIVFGFILLNYPHDYSLSFIFLMLWLFLSVNICRTVRDNNCVLILQGDKYNGEIVILC</sequence>
<reference evidence="2 3" key="1">
    <citation type="journal article" date="2009" name="BMC Genomics">
        <title>Comparative genomics of the emerging human pathogen Photorhabdus asymbiotica with the insect pathogen Photorhabdus luminescens.</title>
        <authorList>
            <person name="Wilkinson P."/>
            <person name="Waterfield N.R."/>
            <person name="Crossman L."/>
            <person name="Corton C."/>
            <person name="Sanchez-Contreras M."/>
            <person name="Vlisidou I."/>
            <person name="Barron A."/>
            <person name="Bignell A."/>
            <person name="Clark L."/>
            <person name="Ormond D."/>
            <person name="Mayho M."/>
            <person name="Bason N."/>
            <person name="Smith F."/>
            <person name="Simmonds M."/>
            <person name="Churcher C."/>
            <person name="Harris D."/>
            <person name="Thompson N.R."/>
            <person name="Quail M."/>
            <person name="Parkhill J."/>
            <person name="ffrench-Constant R.H."/>
        </authorList>
    </citation>
    <scope>NUCLEOTIDE SEQUENCE [LARGE SCALE GENOMIC DNA]</scope>
    <source>
        <strain evidence="3">ATCC 43949 / 3105-77</strain>
    </source>
</reference>
<keyword evidence="1" id="KW-1133">Transmembrane helix</keyword>
<accession>C7BSG6</accession>
<keyword evidence="1" id="KW-0472">Membrane</keyword>
<feature type="transmembrane region" description="Helical" evidence="1">
    <location>
        <begin position="23"/>
        <end position="41"/>
    </location>
</feature>
<keyword evidence="1" id="KW-0812">Transmembrane</keyword>
<dbReference type="Proteomes" id="UP000002747">
    <property type="component" value="Chromosome"/>
</dbReference>
<evidence type="ECO:0000313" key="3">
    <source>
        <dbReference type="Proteomes" id="UP000002747"/>
    </source>
</evidence>
<dbReference type="EMBL" id="FM162591">
    <property type="protein sequence ID" value="CAQ83469.1"/>
    <property type="molecule type" value="Genomic_DNA"/>
</dbReference>
<name>C7BSG6_PHOAA</name>